<evidence type="ECO:0000313" key="2">
    <source>
        <dbReference type="Proteomes" id="UP001597299"/>
    </source>
</evidence>
<dbReference type="Proteomes" id="UP001597299">
    <property type="component" value="Unassembled WGS sequence"/>
</dbReference>
<protein>
    <submittedName>
        <fullName evidence="1">Uncharacterized protein</fullName>
    </submittedName>
</protein>
<dbReference type="EMBL" id="JBHUHD010000001">
    <property type="protein sequence ID" value="MFD2141605.1"/>
    <property type="molecule type" value="Genomic_DNA"/>
</dbReference>
<evidence type="ECO:0000313" key="1">
    <source>
        <dbReference type="EMBL" id="MFD2141605.1"/>
    </source>
</evidence>
<organism evidence="1 2">
    <name type="scientific">Ancylobacter oerskovii</name>
    <dbReference type="NCBI Taxonomy" id="459519"/>
    <lineage>
        <taxon>Bacteria</taxon>
        <taxon>Pseudomonadati</taxon>
        <taxon>Pseudomonadota</taxon>
        <taxon>Alphaproteobacteria</taxon>
        <taxon>Hyphomicrobiales</taxon>
        <taxon>Xanthobacteraceae</taxon>
        <taxon>Ancylobacter</taxon>
    </lineage>
</organism>
<name>A0ABW4YYY9_9HYPH</name>
<reference evidence="2" key="1">
    <citation type="journal article" date="2019" name="Int. J. Syst. Evol. Microbiol.">
        <title>The Global Catalogue of Microorganisms (GCM) 10K type strain sequencing project: providing services to taxonomists for standard genome sequencing and annotation.</title>
        <authorList>
            <consortium name="The Broad Institute Genomics Platform"/>
            <consortium name="The Broad Institute Genome Sequencing Center for Infectious Disease"/>
            <person name="Wu L."/>
            <person name="Ma J."/>
        </authorList>
    </citation>
    <scope>NUCLEOTIDE SEQUENCE [LARGE SCALE GENOMIC DNA]</scope>
    <source>
        <strain evidence="2">CCM 7435</strain>
    </source>
</reference>
<dbReference type="RefSeq" id="WP_378296424.1">
    <property type="nucleotide sequence ID" value="NZ_JBHUHD010000001.1"/>
</dbReference>
<comment type="caution">
    <text evidence="1">The sequence shown here is derived from an EMBL/GenBank/DDBJ whole genome shotgun (WGS) entry which is preliminary data.</text>
</comment>
<sequence length="52" mass="5157">MQNSFAVSDAAHPFAAATAANAMEAGWQAPGTQCISSQAGAVGMSSLSEETP</sequence>
<gene>
    <name evidence="1" type="ORF">ACFSNC_14430</name>
</gene>
<accession>A0ABW4YYY9</accession>
<keyword evidence="2" id="KW-1185">Reference proteome</keyword>
<proteinExistence type="predicted"/>